<dbReference type="EMBL" id="QWJJ01000017">
    <property type="protein sequence ID" value="RII37397.1"/>
    <property type="molecule type" value="Genomic_DNA"/>
</dbReference>
<proteinExistence type="predicted"/>
<evidence type="ECO:0000313" key="1">
    <source>
        <dbReference type="EMBL" id="RII37397.1"/>
    </source>
</evidence>
<keyword evidence="2" id="KW-1185">Reference proteome</keyword>
<comment type="caution">
    <text evidence="1">The sequence shown here is derived from an EMBL/GenBank/DDBJ whole genome shotgun (WGS) entry which is preliminary data.</text>
</comment>
<accession>A0A399IY74</accession>
<evidence type="ECO:0000313" key="2">
    <source>
        <dbReference type="Proteomes" id="UP000265848"/>
    </source>
</evidence>
<dbReference type="Proteomes" id="UP000265848">
    <property type="component" value="Unassembled WGS sequence"/>
</dbReference>
<dbReference type="OrthoDB" id="10017962at2"/>
<name>A0A399IY74_9RHOB</name>
<sequence>MDDDYIETKAKYGDVLQRLGEEYFRLIHALSFCEEFLSREYWLHGDQPPAAVLGLHRMFFMSQDTALLCVARLFGERDDEWSFKSFDKKFSQFERFDAVKDEYDEWNFCRRDVEKSEWLANIVVYRHEKLAHNALEAGYRKKSHVRKLMAGAGGEFSVNWGEVFDGVRTTLDLLARILTLSGSYSMRSVPSGFGGSYVAASLYDVDREMTAARGCYSPILEPHFPL</sequence>
<organism evidence="1 2">
    <name type="scientific">Pseudooceanicola sediminis</name>
    <dbReference type="NCBI Taxonomy" id="2211117"/>
    <lineage>
        <taxon>Bacteria</taxon>
        <taxon>Pseudomonadati</taxon>
        <taxon>Pseudomonadota</taxon>
        <taxon>Alphaproteobacteria</taxon>
        <taxon>Rhodobacterales</taxon>
        <taxon>Paracoccaceae</taxon>
        <taxon>Pseudooceanicola</taxon>
    </lineage>
</organism>
<protein>
    <submittedName>
        <fullName evidence="1">Uncharacterized protein</fullName>
    </submittedName>
</protein>
<gene>
    <name evidence="1" type="ORF">DL237_17130</name>
</gene>
<dbReference type="AlphaFoldDB" id="A0A399IY74"/>
<dbReference type="RefSeq" id="WP_119400316.1">
    <property type="nucleotide sequence ID" value="NZ_QWJJ01000017.1"/>
</dbReference>
<reference evidence="1 2" key="1">
    <citation type="submission" date="2018-08" db="EMBL/GenBank/DDBJ databases">
        <title>Pseudooceanicola sediminis CY03 in the family Rhodobacteracea.</title>
        <authorList>
            <person name="Zhang Y.-J."/>
        </authorList>
    </citation>
    <scope>NUCLEOTIDE SEQUENCE [LARGE SCALE GENOMIC DNA]</scope>
    <source>
        <strain evidence="1 2">CY03</strain>
    </source>
</reference>